<evidence type="ECO:0000259" key="13">
    <source>
        <dbReference type="Pfam" id="PF07715"/>
    </source>
</evidence>
<evidence type="ECO:0000256" key="6">
    <source>
        <dbReference type="ARBA" id="ARBA00023077"/>
    </source>
</evidence>
<dbReference type="PANTHER" id="PTHR30069:SF29">
    <property type="entry name" value="HEMOGLOBIN AND HEMOGLOBIN-HAPTOGLOBIN-BINDING PROTEIN 1-RELATED"/>
    <property type="match status" value="1"/>
</dbReference>
<dbReference type="PANTHER" id="PTHR30069">
    <property type="entry name" value="TONB-DEPENDENT OUTER MEMBRANE RECEPTOR"/>
    <property type="match status" value="1"/>
</dbReference>
<dbReference type="PROSITE" id="PS52016">
    <property type="entry name" value="TONB_DEPENDENT_REC_3"/>
    <property type="match status" value="1"/>
</dbReference>
<dbReference type="EMBL" id="JABKKE010000001">
    <property type="protein sequence ID" value="NPE12859.1"/>
    <property type="molecule type" value="Genomic_DNA"/>
</dbReference>
<keyword evidence="5" id="KW-0732">Signal</keyword>
<dbReference type="Proteomes" id="UP001193734">
    <property type="component" value="Unassembled WGS sequence"/>
</dbReference>
<comment type="similarity">
    <text evidence="10 11">Belongs to the TonB-dependent receptor family.</text>
</comment>
<evidence type="ECO:0000256" key="5">
    <source>
        <dbReference type="ARBA" id="ARBA00022729"/>
    </source>
</evidence>
<proteinExistence type="inferred from homology"/>
<keyword evidence="6 11" id="KW-0798">TonB box</keyword>
<dbReference type="InterPro" id="IPR039426">
    <property type="entry name" value="TonB-dep_rcpt-like"/>
</dbReference>
<evidence type="ECO:0000259" key="12">
    <source>
        <dbReference type="Pfam" id="PF00593"/>
    </source>
</evidence>
<dbReference type="Pfam" id="PF07715">
    <property type="entry name" value="Plug"/>
    <property type="match status" value="1"/>
</dbReference>
<reference evidence="14 15" key="1">
    <citation type="submission" date="2020-05" db="EMBL/GenBank/DDBJ databases">
        <title>Distinct polysaccharide utilization as determinants for interspecies competition between intestinal Prevotella spp.</title>
        <authorList>
            <person name="Galvez E.J.C."/>
            <person name="Iljazovic A."/>
            <person name="Strowig T."/>
        </authorList>
    </citation>
    <scope>NUCLEOTIDE SEQUENCE [LARGE SCALE GENOMIC DNA]</scope>
    <source>
        <strain evidence="14 15">PROD</strain>
    </source>
</reference>
<keyword evidence="3 10" id="KW-1134">Transmembrane beta strand</keyword>
<gene>
    <name evidence="14" type="ORF">HPS55_00665</name>
</gene>
<organism evidence="14 15">
    <name type="scientific">Xylanibacter rodentium</name>
    <dbReference type="NCBI Taxonomy" id="2736289"/>
    <lineage>
        <taxon>Bacteria</taxon>
        <taxon>Pseudomonadati</taxon>
        <taxon>Bacteroidota</taxon>
        <taxon>Bacteroidia</taxon>
        <taxon>Bacteroidales</taxon>
        <taxon>Prevotellaceae</taxon>
        <taxon>Xylanibacter</taxon>
    </lineage>
</organism>
<keyword evidence="4 10" id="KW-0812">Transmembrane</keyword>
<evidence type="ECO:0000256" key="3">
    <source>
        <dbReference type="ARBA" id="ARBA00022452"/>
    </source>
</evidence>
<dbReference type="Gene3D" id="2.170.130.10">
    <property type="entry name" value="TonB-dependent receptor, plug domain"/>
    <property type="match status" value="1"/>
</dbReference>
<protein>
    <submittedName>
        <fullName evidence="14">TonB-dependent receptor</fullName>
    </submittedName>
</protein>
<dbReference type="PROSITE" id="PS51257">
    <property type="entry name" value="PROKAR_LIPOPROTEIN"/>
    <property type="match status" value="1"/>
</dbReference>
<evidence type="ECO:0000313" key="14">
    <source>
        <dbReference type="EMBL" id="NPE12859.1"/>
    </source>
</evidence>
<evidence type="ECO:0000256" key="11">
    <source>
        <dbReference type="RuleBase" id="RU003357"/>
    </source>
</evidence>
<evidence type="ECO:0000256" key="7">
    <source>
        <dbReference type="ARBA" id="ARBA00023136"/>
    </source>
</evidence>
<evidence type="ECO:0000256" key="1">
    <source>
        <dbReference type="ARBA" id="ARBA00004571"/>
    </source>
</evidence>
<comment type="caution">
    <text evidence="14">The sequence shown here is derived from an EMBL/GenBank/DDBJ whole genome shotgun (WGS) entry which is preliminary data.</text>
</comment>
<dbReference type="CDD" id="cd01347">
    <property type="entry name" value="ligand_gated_channel"/>
    <property type="match status" value="1"/>
</dbReference>
<comment type="subcellular location">
    <subcellularLocation>
        <location evidence="1 10">Cell outer membrane</location>
        <topology evidence="1 10">Multi-pass membrane protein</topology>
    </subcellularLocation>
</comment>
<dbReference type="InterPro" id="IPR037066">
    <property type="entry name" value="Plug_dom_sf"/>
</dbReference>
<feature type="domain" description="TonB-dependent receptor-like beta-barrel" evidence="12">
    <location>
        <begin position="186"/>
        <end position="605"/>
    </location>
</feature>
<dbReference type="GeneID" id="82156267"/>
<dbReference type="RefSeq" id="WP_172173551.1">
    <property type="nucleotide sequence ID" value="NZ_CASGIA010000011.1"/>
</dbReference>
<evidence type="ECO:0000256" key="10">
    <source>
        <dbReference type="PROSITE-ProRule" id="PRU01360"/>
    </source>
</evidence>
<evidence type="ECO:0000256" key="2">
    <source>
        <dbReference type="ARBA" id="ARBA00022448"/>
    </source>
</evidence>
<dbReference type="InterPro" id="IPR000531">
    <property type="entry name" value="Beta-barrel_TonB"/>
</dbReference>
<dbReference type="InterPro" id="IPR036942">
    <property type="entry name" value="Beta-barrel_TonB_sf"/>
</dbReference>
<keyword evidence="15" id="KW-1185">Reference proteome</keyword>
<keyword evidence="7 10" id="KW-0472">Membrane</keyword>
<dbReference type="Gene3D" id="2.40.170.20">
    <property type="entry name" value="TonB-dependent receptor, beta-barrel domain"/>
    <property type="match status" value="1"/>
</dbReference>
<dbReference type="InterPro" id="IPR012910">
    <property type="entry name" value="Plug_dom"/>
</dbReference>
<dbReference type="SUPFAM" id="SSF56935">
    <property type="entry name" value="Porins"/>
    <property type="match status" value="1"/>
</dbReference>
<evidence type="ECO:0000256" key="4">
    <source>
        <dbReference type="ARBA" id="ARBA00022692"/>
    </source>
</evidence>
<evidence type="ECO:0000256" key="9">
    <source>
        <dbReference type="ARBA" id="ARBA00023237"/>
    </source>
</evidence>
<keyword evidence="8 14" id="KW-0675">Receptor</keyword>
<keyword evidence="2 10" id="KW-0813">Transport</keyword>
<name>A0ABX2AQZ6_9BACT</name>
<feature type="domain" description="TonB-dependent receptor plug" evidence="13">
    <location>
        <begin position="59"/>
        <end position="171"/>
    </location>
</feature>
<keyword evidence="9 10" id="KW-0998">Cell outer membrane</keyword>
<dbReference type="Pfam" id="PF00593">
    <property type="entry name" value="TonB_dep_Rec_b-barrel"/>
    <property type="match status" value="1"/>
</dbReference>
<evidence type="ECO:0000256" key="8">
    <source>
        <dbReference type="ARBA" id="ARBA00023170"/>
    </source>
</evidence>
<accession>A0ABX2AQZ6</accession>
<sequence length="632" mass="69244">MTGKTTGANGWAQGIVLCVAMACTGGMSAQALSDTARVYNIGEVVVTGSNNVTGRDLLPYTVSVMDGRQLEATGRTQLLSALSGHVPSLFVSERNIFGFGISNGGSGGIKIRGVGGDPTNAVLMMVDGQPQFAGLYSHSVADFYETEYVERVEVLRGPASVLYGSNAMGGVVNVITRNARHEGVHTTLTSQYGSYNTWQTALTNTVRFGRFSSLVSVGYDRTDGIRDNFDFEQKSVYAKIGYDISRRWQVRADYSLMNFTGNDPVYPRLSDAESTDIYHQNITRGEASLSLSNSYDDMSGCVRMYYSYGNHFVDDPRHFHSLDDRFGVLAYQNFSPWAGTDITLGFDFDTYTGEIPVSGGHAFGDGSLQAQMQTIGRKSITEYSPYVAFSQGLFDGVLTLNGGLRMANSDRFGTYWVPQGGVVVRPGGDWMVKASLAKGYRNPSFREMYLYRMANPELEPESMMNYEVTVGKTFSRYFGFDVTAYFSEGSNMIQTVSMKNVNTGSFRNKGLELSVDSRPTDKLVLNATYSHMYTSLAGLTAAPKNQYSLGVAWQPAGRLSVDAGLRGVGGLYVADGVDRQDYVLVNMKLTYKAMRSLDVFAAFDNMTNAEYTINEGYEMPGFTAMGGVKLRF</sequence>
<evidence type="ECO:0000313" key="15">
    <source>
        <dbReference type="Proteomes" id="UP001193734"/>
    </source>
</evidence>